<dbReference type="InterPro" id="IPR015943">
    <property type="entry name" value="WD40/YVTN_repeat-like_dom_sf"/>
</dbReference>
<feature type="region of interest" description="Disordered" evidence="2">
    <location>
        <begin position="2269"/>
        <end position="2289"/>
    </location>
</feature>
<dbReference type="Pfam" id="PF12234">
    <property type="entry name" value="Rav1p_C"/>
    <property type="match status" value="2"/>
</dbReference>
<dbReference type="GO" id="GO:0007035">
    <property type="term" value="P:vacuolar acidification"/>
    <property type="evidence" value="ECO:0007669"/>
    <property type="project" value="TreeGrafter"/>
</dbReference>
<organism evidence="4">
    <name type="scientific">Phallusia mammillata</name>
    <dbReference type="NCBI Taxonomy" id="59560"/>
    <lineage>
        <taxon>Eukaryota</taxon>
        <taxon>Metazoa</taxon>
        <taxon>Chordata</taxon>
        <taxon>Tunicata</taxon>
        <taxon>Ascidiacea</taxon>
        <taxon>Phlebobranchia</taxon>
        <taxon>Ascidiidae</taxon>
        <taxon>Phallusia</taxon>
    </lineage>
</organism>
<accession>A0A6F9DBU9</accession>
<feature type="compositionally biased region" description="Basic and acidic residues" evidence="2">
    <location>
        <begin position="305"/>
        <end position="314"/>
    </location>
</feature>
<evidence type="ECO:0000256" key="2">
    <source>
        <dbReference type="SAM" id="MobiDB-lite"/>
    </source>
</evidence>
<dbReference type="InterPro" id="IPR001680">
    <property type="entry name" value="WD40_rpt"/>
</dbReference>
<feature type="compositionally biased region" description="Acidic residues" evidence="2">
    <location>
        <begin position="2338"/>
        <end position="2354"/>
    </location>
</feature>
<evidence type="ECO:0000256" key="1">
    <source>
        <dbReference type="PROSITE-ProRule" id="PRU00221"/>
    </source>
</evidence>
<feature type="region of interest" description="Disordered" evidence="2">
    <location>
        <begin position="2316"/>
        <end position="2358"/>
    </location>
</feature>
<gene>
    <name evidence="4" type="primary">Dmxl1</name>
</gene>
<evidence type="ECO:0000313" key="4">
    <source>
        <dbReference type="EMBL" id="CAB3238400.1"/>
    </source>
</evidence>
<dbReference type="EMBL" id="LR784551">
    <property type="protein sequence ID" value="CAB3238400.1"/>
    <property type="molecule type" value="mRNA"/>
</dbReference>
<dbReference type="InterPro" id="IPR022033">
    <property type="entry name" value="Rav1p_C"/>
</dbReference>
<proteinExistence type="evidence at transcript level"/>
<evidence type="ECO:0000259" key="3">
    <source>
        <dbReference type="Pfam" id="PF12234"/>
    </source>
</evidence>
<dbReference type="GO" id="GO:0043291">
    <property type="term" value="C:RAVE complex"/>
    <property type="evidence" value="ECO:0007669"/>
    <property type="project" value="TreeGrafter"/>
</dbReference>
<feature type="region of interest" description="Disordered" evidence="2">
    <location>
        <begin position="807"/>
        <end position="833"/>
    </location>
</feature>
<feature type="domain" description="RAVE complex protein Rav1 C-terminal" evidence="3">
    <location>
        <begin position="1423"/>
        <end position="1704"/>
    </location>
</feature>
<feature type="compositionally biased region" description="Basic and acidic residues" evidence="2">
    <location>
        <begin position="1912"/>
        <end position="1923"/>
    </location>
</feature>
<dbReference type="InterPro" id="IPR052208">
    <property type="entry name" value="DmX-like/RAVE_component"/>
</dbReference>
<feature type="region of interest" description="Disordered" evidence="2">
    <location>
        <begin position="296"/>
        <end position="317"/>
    </location>
</feature>
<dbReference type="PANTHER" id="PTHR13950:SF9">
    <property type="entry name" value="RABCONNECTIN-3A"/>
    <property type="match status" value="1"/>
</dbReference>
<feature type="repeat" description="WD" evidence="1">
    <location>
        <begin position="2822"/>
        <end position="2863"/>
    </location>
</feature>
<dbReference type="SMART" id="SM00320">
    <property type="entry name" value="WD40"/>
    <property type="match status" value="9"/>
</dbReference>
<name>A0A6F9DBU9_9ASCI</name>
<dbReference type="PROSITE" id="PS50294">
    <property type="entry name" value="WD_REPEATS_REGION"/>
    <property type="match status" value="1"/>
</dbReference>
<dbReference type="PANTHER" id="PTHR13950">
    <property type="entry name" value="RABCONNECTIN-RELATED"/>
    <property type="match status" value="1"/>
</dbReference>
<feature type="domain" description="RAVE complex protein Rav1 C-terminal" evidence="3">
    <location>
        <begin position="1131"/>
        <end position="1379"/>
    </location>
</feature>
<dbReference type="Pfam" id="PF00400">
    <property type="entry name" value="WD40"/>
    <property type="match status" value="1"/>
</dbReference>
<reference evidence="4" key="1">
    <citation type="submission" date="2020-04" db="EMBL/GenBank/DDBJ databases">
        <authorList>
            <person name="Neveu A P."/>
        </authorList>
    </citation>
    <scope>NUCLEOTIDE SEQUENCE</scope>
    <source>
        <tissue evidence="4">Whole embryo</tissue>
    </source>
</reference>
<dbReference type="InterPro" id="IPR036322">
    <property type="entry name" value="WD40_repeat_dom_sf"/>
</dbReference>
<sequence>MKRHQVLTGSANPGNHCYSVGRINDFTFWAYGSGCDLVISCSSHEPIQIIASKNDVTITALDCTETNGNIAVAYGNTIEIFSPKLLKESEVRLYAWNRTSSFAIGDSLGDARILSWNYMGNQLLVGSSVISLWSLQVNSNATTESVSFQITDERIAESQTDSSWFHCWSSGLDEKPVVLSFSPNTSVCPLFASIATGECMIKVWYSRQHRKKSSSWFSSSTQSAHGFDNIAYDFTFTYLMHPQPVIGFEWRKNFVLDGNERFSNTLISSCQDQICRIWCETKQPVSGQLKFQATNASSIHRKRKKEESETDSAKRAASTPAFSNLDMTFTNPLIGNCMHQDVRHFHIAASINPISDIPLLPAFTAPNQVTDCSDDNTPSVFTVHWLNNKYHQMQMMHNKCTHPAAETERVIESISQHDHKVDVTSETSEGHEHGSSFTGSSLEKLLNNWRESRDALYSIHPSDGSLLMWHIDWLDEDRAGKICQPQVCFSSRIPLAFSSGDAATLCPRMILFVNYTTEQNILHSTSYMSFQSKTTAQELQSRTIFSSVQLLSKHHDGSLNLWQITFTDTSDFASITSISHSARFCGHCFHLSGILSHPLLPLMVTTASHQTSTCEPKQSELILWRMDPIGPLSYSGGLSELARVGCKKDHLFNNVAWFPVLFPSWCLGIENNSPSTALIALSENKLQVYQVVVDASKILTDILSPMTPVESFDVLQQSLVSQQSSAHPGCLLHLSMSKDLDRPWGKIVFLETFPSNIMETGSKESHMSMKFHKPYFVVMLEQSDDKAWLHTWSITFSANMASVHGARSRRTTVQMSDSSEEESEEENREHSPTVFSHVNVHVNKLCKQQLVFPENCNVVSACSWAGRFTLLFASEQENHLYPAPYHLCTACDNGSMYFWSCTVSQNKETAKRECDWHLLKSYSTTTLQPPECSIALRGKPIMIKAANPTLLACLSIVNFEDVVVTVYECASSGGSIWKEQDVIEFSAFTSMDSLYDQSFHLDWLSQEEGSFFLVVGVSTHLQIYALTPRDPTLSNSKTKRQIDDGLSPTKHRMIKQHSLDLHTRQKLASSKLRHAEEGLKFHDQSFQEDTEMGWKLMHWSKLADLDVCQSVETCKTSQQGQKHGSSNHVTVSWARDGMLVVASTTEMHVFSQWMPDGKSNQYAQNPKNSQDTQVDGELVIGLSELVDKLCPSLPQYHPHVLSELLNSGHLDVVRSVLIHLSICMNGDYRDTTCCPEVLQYEKFQFSEQLCSLGSNVTPLSLFELLGPDGKIRSNLDESKNEQVTKEQSKANTEELLEDFFMDMDKEEDHITIDDELDEILGIKASTKKGKKSDEKIDLTKLEPNYFGKEHCHVIHEFLIHNQLPGLSSFDQMELMALADTLELTNASNLKHSTSETSYTDSQGAMGLTAGERGYAVSGGGAGALDNCGLRYVMALHNHLCLLNSLPASNRAALLKQGLNTCHFAWAFHSEAEEEILSLLPSVQRRAPEWTELQAMGAGWWIRSTVLLRKLVEQTARAAFLKNNEPLDAALFYLALNKKSVLCGLFRSVKDSRMLQFFQHNFAEDRWRRAALKNAFALMGKQRFQEAAAFFLLSGSVQDAVEVCIEKMKDIQLALTICRLRENTDVTHHQLLQVHVLGDAENPNGVKQPHSDGFLRSMAYWIIGKYDLAVSTLLHKVKYEDITDIFNFYIYLRSHPILLRNTAQMTGAKGVASFPGTKSGTLIGVNNEERQLIFMTAVVHLEAGCPLLALDSLSKLPKLCEWHEPSVAVQSVDEPKDRHIDVIKEEKKSVDWSQPIDIGGSDELELDWSDEEDESEEHDIVPVVTNIPSLDPEPVEQSTAAEKPNTKHDVFAHHLRMTACFKIFVQEVKAISYAYCSDGGLLRSKLYVWLENASNVFHRIFGLNEFDVDESLKPSVEKPHRDDSSSDNEDSTSMGSISGLGSINPPPSLHELILADNHDWKSRRIALLRRRKWLQRHHNFLRTLLSYCNLHDSAFCSLATMRMELLLLLQESLQDRTSTHSLSSPLPHPSENIPLITSVVAMCKTVVADPLTHLSHMTKDILRSAFVFTSAPHPKSATNYQETVLLCSQASTLSSCIYQSLCDTSTPSYHSQLLKADGVSVGSFDACSLGHSPSQVFSTSYLQQTPLHPSAYVAPTTLPTQWPGVAVLQSMLNAEISHAESRTKIIILLCEATTAVYISLLIHALHTNNTALMYRLTNHNLGSKMWNAVFGGGVKLHVKYAKSRLSVDQQPSLSGGHKIRDRLNHKLLHPNDRKTSIASSGGQEQSAYREKFVPPETSLWDWFLTKPFMAPLTDEGLGFDSDAESDDSSSVTSFGSTVDDMEDFDVDPDGNEQNEQDNSNSYSWKLMRLGVVETAANNLQSFISLAGFDLNELSSNSPLLCAMLQLLQQWRSELVNQVDECGGPPSGFLPSLKNANYVAATSGSPAQRPAMLKYRVMLEANNTPFDGSSKECMGCKRLWHSLVKKENLQEMFIKYIFHRKATETVSYEYEGSTISVQENDDAEIVSTKSVGEFGGKVKILHKESDLLAAFCINKVNSNCIALASAKDIQELDLSTLLAADNWTWVDDLSSQSSGTVTHPNDEDFLFVSVPNKTPKVPPVFLPGSHSAVPWSSTSQTGQGANILMKRPVGGVRRMESHPTLPYYLTGNRDGGVCMWEWGHQQQISQYQTPGQFAKVSNVHFSAFGNKISSVDADGYLMMWQVSNASKPFLRHLCHDRGVNDCCFISSASVVATAGLSSTNKNVAIWDTLMPKRSILVKDFTTHETTGAYCIQYMPRYRTLLVGGKNGQVSVFDDRCLHGPVNRFAAHESSVKCLAMDPQERFYVTGSASGAVKVWDALTHKLKYVSNHEHARSSLFRNFGSGTVQVIATEEHLLTCGADGSLKMKTLPDSDYWR</sequence>
<dbReference type="PROSITE" id="PS50082">
    <property type="entry name" value="WD_REPEATS_2"/>
    <property type="match status" value="1"/>
</dbReference>
<feature type="compositionally biased region" description="Polar residues" evidence="2">
    <location>
        <begin position="2275"/>
        <end position="2285"/>
    </location>
</feature>
<keyword evidence="1" id="KW-0853">WD repeat</keyword>
<protein>
    <submittedName>
        <fullName evidence="4">DmX-like protein 1</fullName>
    </submittedName>
</protein>
<feature type="region of interest" description="Disordered" evidence="2">
    <location>
        <begin position="1912"/>
        <end position="1939"/>
    </location>
</feature>
<feature type="compositionally biased region" description="Low complexity" evidence="2">
    <location>
        <begin position="2327"/>
        <end position="2337"/>
    </location>
</feature>
<dbReference type="SUPFAM" id="SSF50978">
    <property type="entry name" value="WD40 repeat-like"/>
    <property type="match status" value="1"/>
</dbReference>
<dbReference type="Gene3D" id="2.130.10.10">
    <property type="entry name" value="YVTN repeat-like/Quinoprotein amine dehydrogenase"/>
    <property type="match status" value="1"/>
</dbReference>